<dbReference type="STRING" id="376489.A5892_08955"/>
<keyword evidence="2" id="KW-0813">Transport</keyword>
<evidence type="ECO:0000256" key="1">
    <source>
        <dbReference type="ARBA" id="ARBA00004651"/>
    </source>
</evidence>
<dbReference type="PANTHER" id="PTHR30509">
    <property type="entry name" value="P-HYDROXYBENZOIC ACID EFFLUX PUMP SUBUNIT-RELATED"/>
    <property type="match status" value="1"/>
</dbReference>
<evidence type="ECO:0000256" key="3">
    <source>
        <dbReference type="ARBA" id="ARBA00022475"/>
    </source>
</evidence>
<feature type="transmembrane region" description="Helical" evidence="7">
    <location>
        <begin position="77"/>
        <end position="110"/>
    </location>
</feature>
<name>A0A172YEE8_9GAMM</name>
<dbReference type="Pfam" id="PF04632">
    <property type="entry name" value="FUSC"/>
    <property type="match status" value="1"/>
</dbReference>
<dbReference type="AlphaFoldDB" id="A0A172YEE8"/>
<dbReference type="RefSeq" id="WP_064122517.1">
    <property type="nucleotide sequence ID" value="NZ_CP015243.1"/>
</dbReference>
<comment type="subcellular location">
    <subcellularLocation>
        <location evidence="1">Cell membrane</location>
        <topology evidence="1">Multi-pass membrane protein</topology>
    </subcellularLocation>
</comment>
<evidence type="ECO:0008006" key="10">
    <source>
        <dbReference type="Google" id="ProtNLM"/>
    </source>
</evidence>
<protein>
    <recommendedName>
        <fullName evidence="10">FUSC family protein</fullName>
    </recommendedName>
</protein>
<sequence length="378" mass="41639">MPLLPPLRDPFFTYRHRQLIHTFRAVLALAIIFGLLALFQLPHGSWALVSALMVMGGLPHVGGVLDKGLQRLAGTILGGLLGIALLLLPLPSAIFANGLTLAAIGVATYATFTSRYGYSALMFGITLLMVVGDGDPEISTALWRAANVVIGTSIAILVTLLVLPQKATDVLRFLLADNLDKLARLYHSHTASKRLDIELSAKLMKTATAQLVKQRGLIDGVHQEGRIKRGALNDILSLERRMMSTVELLLETHWDTRDGHDLIEGLEGLREEQHRLARALGTLAFQIRTGQLIDVKVAPFSLQRYAERALGASTENGRQLFSPSGYLWLNRELARQTSALAANLGNIQRLPSQRLQRRANHDYMIHDKQRIPHETSGI</sequence>
<dbReference type="Proteomes" id="UP000077875">
    <property type="component" value="Chromosome"/>
</dbReference>
<evidence type="ECO:0000313" key="8">
    <source>
        <dbReference type="EMBL" id="ANF57577.1"/>
    </source>
</evidence>
<reference evidence="8 9" key="1">
    <citation type="submission" date="2016-04" db="EMBL/GenBank/DDBJ databases">
        <title>Complete Genome Sequence of Halotalea alkalilenta IHB B 13600.</title>
        <authorList>
            <person name="Swarnkar M.K."/>
            <person name="Sharma A."/>
            <person name="Kaushal K."/>
            <person name="Soni R."/>
            <person name="Rana S."/>
            <person name="Singh A.K."/>
            <person name="Gulati A."/>
        </authorList>
    </citation>
    <scope>NUCLEOTIDE SEQUENCE [LARGE SCALE GENOMIC DNA]</scope>
    <source>
        <strain evidence="8 9">IHB B 13600</strain>
    </source>
</reference>
<feature type="transmembrane region" description="Helical" evidence="7">
    <location>
        <begin position="45"/>
        <end position="65"/>
    </location>
</feature>
<evidence type="ECO:0000256" key="2">
    <source>
        <dbReference type="ARBA" id="ARBA00022448"/>
    </source>
</evidence>
<keyword evidence="6 7" id="KW-0472">Membrane</keyword>
<evidence type="ECO:0000256" key="7">
    <source>
        <dbReference type="SAM" id="Phobius"/>
    </source>
</evidence>
<gene>
    <name evidence="8" type="ORF">A5892_08955</name>
</gene>
<keyword evidence="4 7" id="KW-0812">Transmembrane</keyword>
<evidence type="ECO:0000256" key="4">
    <source>
        <dbReference type="ARBA" id="ARBA00022692"/>
    </source>
</evidence>
<proteinExistence type="predicted"/>
<dbReference type="GO" id="GO:0022857">
    <property type="term" value="F:transmembrane transporter activity"/>
    <property type="evidence" value="ECO:0007669"/>
    <property type="project" value="InterPro"/>
</dbReference>
<feature type="transmembrane region" description="Helical" evidence="7">
    <location>
        <begin position="21"/>
        <end position="39"/>
    </location>
</feature>
<dbReference type="InterPro" id="IPR006726">
    <property type="entry name" value="PHBA_efflux_AaeB/fusaric-R"/>
</dbReference>
<organism evidence="8 9">
    <name type="scientific">Halotalea alkalilenta</name>
    <dbReference type="NCBI Taxonomy" id="376489"/>
    <lineage>
        <taxon>Bacteria</taxon>
        <taxon>Pseudomonadati</taxon>
        <taxon>Pseudomonadota</taxon>
        <taxon>Gammaproteobacteria</taxon>
        <taxon>Oceanospirillales</taxon>
        <taxon>Halomonadaceae</taxon>
        <taxon>Halotalea</taxon>
    </lineage>
</organism>
<evidence type="ECO:0000256" key="6">
    <source>
        <dbReference type="ARBA" id="ARBA00023136"/>
    </source>
</evidence>
<accession>A0A172YEE8</accession>
<keyword evidence="3" id="KW-1003">Cell membrane</keyword>
<evidence type="ECO:0000256" key="5">
    <source>
        <dbReference type="ARBA" id="ARBA00022989"/>
    </source>
</evidence>
<keyword evidence="9" id="KW-1185">Reference proteome</keyword>
<feature type="transmembrane region" description="Helical" evidence="7">
    <location>
        <begin position="141"/>
        <end position="163"/>
    </location>
</feature>
<feature type="transmembrane region" description="Helical" evidence="7">
    <location>
        <begin position="116"/>
        <end position="134"/>
    </location>
</feature>
<dbReference type="GO" id="GO:0005886">
    <property type="term" value="C:plasma membrane"/>
    <property type="evidence" value="ECO:0007669"/>
    <property type="project" value="UniProtKB-SubCell"/>
</dbReference>
<dbReference type="EMBL" id="CP015243">
    <property type="protein sequence ID" value="ANF57577.1"/>
    <property type="molecule type" value="Genomic_DNA"/>
</dbReference>
<keyword evidence="5 7" id="KW-1133">Transmembrane helix</keyword>
<dbReference type="KEGG" id="haa:A5892_08955"/>
<dbReference type="PANTHER" id="PTHR30509:SF9">
    <property type="entry name" value="MULTIDRUG RESISTANCE PROTEIN MDTO"/>
    <property type="match status" value="1"/>
</dbReference>
<evidence type="ECO:0000313" key="9">
    <source>
        <dbReference type="Proteomes" id="UP000077875"/>
    </source>
</evidence>